<dbReference type="KEGG" id="rain:Rai3103_15110"/>
<protein>
    <submittedName>
        <fullName evidence="1">Uncharacterized protein</fullName>
    </submittedName>
</protein>
<dbReference type="RefSeq" id="WP_153573266.1">
    <property type="nucleotide sequence ID" value="NZ_CP045725.1"/>
</dbReference>
<proteinExistence type="predicted"/>
<organism evidence="1 2">
    <name type="scientific">Raineyella fluvialis</name>
    <dbReference type="NCBI Taxonomy" id="2662261"/>
    <lineage>
        <taxon>Bacteria</taxon>
        <taxon>Bacillati</taxon>
        <taxon>Actinomycetota</taxon>
        <taxon>Actinomycetes</taxon>
        <taxon>Propionibacteriales</taxon>
        <taxon>Propionibacteriaceae</taxon>
        <taxon>Raineyella</taxon>
    </lineage>
</organism>
<evidence type="ECO:0000313" key="1">
    <source>
        <dbReference type="EMBL" id="QGF24737.1"/>
    </source>
</evidence>
<dbReference type="EMBL" id="CP045725">
    <property type="protein sequence ID" value="QGF24737.1"/>
    <property type="molecule type" value="Genomic_DNA"/>
</dbReference>
<accession>A0A5Q2FG18</accession>
<evidence type="ECO:0000313" key="2">
    <source>
        <dbReference type="Proteomes" id="UP000386847"/>
    </source>
</evidence>
<name>A0A5Q2FG18_9ACTN</name>
<reference evidence="1 2" key="1">
    <citation type="submission" date="2019-10" db="EMBL/GenBank/DDBJ databases">
        <title>Genomic analysis of Raineyella sp. CBA3103.</title>
        <authorList>
            <person name="Roh S.W."/>
        </authorList>
    </citation>
    <scope>NUCLEOTIDE SEQUENCE [LARGE SCALE GENOMIC DNA]</scope>
    <source>
        <strain evidence="1 2">CBA3103</strain>
    </source>
</reference>
<keyword evidence="2" id="KW-1185">Reference proteome</keyword>
<sequence length="205" mass="23173">MSTLERGIKPLIYEMSRNGSREFITPAEMCDLAVWAHKTFMMYDQFCDPGDRRYPASEYRDFYEKRAITSDTHIFIAKSNSPYAGFGIWSDSRTLVPAGVDGAKYVREHGTNCGSAYLAIDGLVIFEQWFGANYPLHDLTAVMVREIPLRKMVAPGVHCIWPLPAKPLDWRRSRVIGADRTERARLALHATMASLSVVAKRVEAP</sequence>
<dbReference type="AlphaFoldDB" id="A0A5Q2FG18"/>
<dbReference type="Proteomes" id="UP000386847">
    <property type="component" value="Chromosome"/>
</dbReference>
<gene>
    <name evidence="1" type="ORF">Rai3103_15110</name>
</gene>